<comment type="caution">
    <text evidence="8">The sequence shown here is derived from an EMBL/GenBank/DDBJ whole genome shotgun (WGS) entry which is preliminary data.</text>
</comment>
<feature type="domain" description="Major facilitator superfamily (MFS) profile" evidence="7">
    <location>
        <begin position="1"/>
        <end position="406"/>
    </location>
</feature>
<dbReference type="InterPro" id="IPR020846">
    <property type="entry name" value="MFS_dom"/>
</dbReference>
<feature type="transmembrane region" description="Helical" evidence="6">
    <location>
        <begin position="126"/>
        <end position="151"/>
    </location>
</feature>
<keyword evidence="2" id="KW-0813">Transport</keyword>
<evidence type="ECO:0000259" key="7">
    <source>
        <dbReference type="PROSITE" id="PS50850"/>
    </source>
</evidence>
<feature type="transmembrane region" description="Helical" evidence="6">
    <location>
        <begin position="355"/>
        <end position="378"/>
    </location>
</feature>
<protein>
    <recommendedName>
        <fullName evidence="7">Major facilitator superfamily (MFS) profile domain-containing protein</fullName>
    </recommendedName>
</protein>
<feature type="transmembrane region" description="Helical" evidence="6">
    <location>
        <begin position="256"/>
        <end position="277"/>
    </location>
</feature>
<dbReference type="PANTHER" id="PTHR43385:SF1">
    <property type="entry name" value="RIBOFLAVIN TRANSPORTER RIBJ"/>
    <property type="match status" value="1"/>
</dbReference>
<evidence type="ECO:0000256" key="2">
    <source>
        <dbReference type="ARBA" id="ARBA00022448"/>
    </source>
</evidence>
<dbReference type="InterPro" id="IPR011701">
    <property type="entry name" value="MFS"/>
</dbReference>
<evidence type="ECO:0000256" key="6">
    <source>
        <dbReference type="SAM" id="Phobius"/>
    </source>
</evidence>
<keyword evidence="3 6" id="KW-0812">Transmembrane</keyword>
<evidence type="ECO:0000256" key="4">
    <source>
        <dbReference type="ARBA" id="ARBA00022989"/>
    </source>
</evidence>
<dbReference type="GO" id="GO:0022857">
    <property type="term" value="F:transmembrane transporter activity"/>
    <property type="evidence" value="ECO:0007669"/>
    <property type="project" value="InterPro"/>
</dbReference>
<feature type="transmembrane region" description="Helical" evidence="6">
    <location>
        <begin position="7"/>
        <end position="29"/>
    </location>
</feature>
<dbReference type="PANTHER" id="PTHR43385">
    <property type="entry name" value="RIBOFLAVIN TRANSPORTER RIBJ"/>
    <property type="match status" value="1"/>
</dbReference>
<reference evidence="8 9" key="1">
    <citation type="submission" date="2016-07" db="EMBL/GenBank/DDBJ databases">
        <title>Draft genome sequence of Prauserella sp. YIM 121212, isolated from alkaline soil.</title>
        <authorList>
            <person name="Ruckert C."/>
            <person name="Albersmeier A."/>
            <person name="Jiang C.-L."/>
            <person name="Jiang Y."/>
            <person name="Kalinowski J."/>
            <person name="Schneider O."/>
            <person name="Winkler A."/>
            <person name="Zotchev S.B."/>
        </authorList>
    </citation>
    <scope>NUCLEOTIDE SEQUENCE [LARGE SCALE GENOMIC DNA]</scope>
    <source>
        <strain evidence="8 9">YIM 121212</strain>
    </source>
</reference>
<feature type="transmembrane region" description="Helical" evidence="6">
    <location>
        <begin position="41"/>
        <end position="60"/>
    </location>
</feature>
<comment type="subcellular location">
    <subcellularLocation>
        <location evidence="1">Cell membrane</location>
        <topology evidence="1">Multi-pass membrane protein</topology>
    </subcellularLocation>
</comment>
<feature type="transmembrane region" description="Helical" evidence="6">
    <location>
        <begin position="313"/>
        <end position="335"/>
    </location>
</feature>
<gene>
    <name evidence="8" type="ORF">BA062_25475</name>
</gene>
<evidence type="ECO:0000256" key="1">
    <source>
        <dbReference type="ARBA" id="ARBA00004651"/>
    </source>
</evidence>
<dbReference type="InterPro" id="IPR052983">
    <property type="entry name" value="MFS_Riboflavin_Transporter"/>
</dbReference>
<sequence length="410" mass="42791">MVGGLSVSELVSWGVLIYGFSVLVVPMNVELGWSMSQMQSAYVGGLLVSALVAVPVGRWLDARGARSVMTTGSLLTIGVLLCWSYVESLPGFFLLFVAAGVAMAMTLYEPAFAVTTSWFEVHRARAVLIITVVGGLSNAVFVPLTGVLVGSVGWRRALLVLACSVAAVGLPIHAFVLRRWPSDLGLRPDGAAPALVESVAAPARAPSTESARKMRSAVFRTPSFHWIATSLFLVNAAKFAVGISLVAYLYDRGYSLALATLAAGAIGVLQVCGRLVMMTARGRMSHDRATCVVFAVQGVALFLPLATTGSGPLSTVSVAVFVVLFGIGFGLSELLRGTMVAEYYGVLNYGSINGVLSVFVVLARAAGPFLAGAVITSFGTYNPVLAGSAVATLGGAFALFMAGRTRPPER</sequence>
<dbReference type="SUPFAM" id="SSF103473">
    <property type="entry name" value="MFS general substrate transporter"/>
    <property type="match status" value="1"/>
</dbReference>
<evidence type="ECO:0000256" key="5">
    <source>
        <dbReference type="ARBA" id="ARBA00023136"/>
    </source>
</evidence>
<feature type="transmembrane region" description="Helical" evidence="6">
    <location>
        <begin position="384"/>
        <end position="402"/>
    </location>
</feature>
<keyword evidence="9" id="KW-1185">Reference proteome</keyword>
<feature type="transmembrane region" description="Helical" evidence="6">
    <location>
        <begin position="67"/>
        <end position="86"/>
    </location>
</feature>
<dbReference type="InterPro" id="IPR036259">
    <property type="entry name" value="MFS_trans_sf"/>
</dbReference>
<feature type="transmembrane region" description="Helical" evidence="6">
    <location>
        <begin position="289"/>
        <end position="307"/>
    </location>
</feature>
<name>A0A318LF27_9PSEU</name>
<dbReference type="Proteomes" id="UP000247892">
    <property type="component" value="Unassembled WGS sequence"/>
</dbReference>
<evidence type="ECO:0000313" key="9">
    <source>
        <dbReference type="Proteomes" id="UP000247892"/>
    </source>
</evidence>
<feature type="transmembrane region" description="Helical" evidence="6">
    <location>
        <begin position="224"/>
        <end position="250"/>
    </location>
</feature>
<evidence type="ECO:0000256" key="3">
    <source>
        <dbReference type="ARBA" id="ARBA00022692"/>
    </source>
</evidence>
<dbReference type="EMBL" id="MASU01000012">
    <property type="protein sequence ID" value="PXY25517.1"/>
    <property type="molecule type" value="Genomic_DNA"/>
</dbReference>
<dbReference type="OrthoDB" id="7200137at2"/>
<keyword evidence="4 6" id="KW-1133">Transmembrane helix</keyword>
<accession>A0A318LF27</accession>
<keyword evidence="5 6" id="KW-0472">Membrane</keyword>
<dbReference type="GO" id="GO:0005886">
    <property type="term" value="C:plasma membrane"/>
    <property type="evidence" value="ECO:0007669"/>
    <property type="project" value="UniProtKB-SubCell"/>
</dbReference>
<dbReference type="AlphaFoldDB" id="A0A318LF27"/>
<dbReference type="Pfam" id="PF07690">
    <property type="entry name" value="MFS_1"/>
    <property type="match status" value="1"/>
</dbReference>
<organism evidence="8 9">
    <name type="scientific">Prauserella flavalba</name>
    <dbReference type="NCBI Taxonomy" id="1477506"/>
    <lineage>
        <taxon>Bacteria</taxon>
        <taxon>Bacillati</taxon>
        <taxon>Actinomycetota</taxon>
        <taxon>Actinomycetes</taxon>
        <taxon>Pseudonocardiales</taxon>
        <taxon>Pseudonocardiaceae</taxon>
        <taxon>Prauserella</taxon>
    </lineage>
</organism>
<feature type="transmembrane region" description="Helical" evidence="6">
    <location>
        <begin position="157"/>
        <end position="177"/>
    </location>
</feature>
<dbReference type="PROSITE" id="PS50850">
    <property type="entry name" value="MFS"/>
    <property type="match status" value="1"/>
</dbReference>
<dbReference type="RefSeq" id="WP_110341148.1">
    <property type="nucleotide sequence ID" value="NZ_JBHVKT010000006.1"/>
</dbReference>
<feature type="transmembrane region" description="Helical" evidence="6">
    <location>
        <begin position="92"/>
        <end position="114"/>
    </location>
</feature>
<dbReference type="Gene3D" id="1.20.1250.20">
    <property type="entry name" value="MFS general substrate transporter like domains"/>
    <property type="match status" value="1"/>
</dbReference>
<proteinExistence type="predicted"/>
<evidence type="ECO:0000313" key="8">
    <source>
        <dbReference type="EMBL" id="PXY25517.1"/>
    </source>
</evidence>